<feature type="region of interest" description="Disordered" evidence="1">
    <location>
        <begin position="1"/>
        <end position="20"/>
    </location>
</feature>
<evidence type="ECO:0000313" key="3">
    <source>
        <dbReference type="EMBL" id="OQW50924.1"/>
    </source>
</evidence>
<comment type="caution">
    <text evidence="3">The sequence shown here is derived from an EMBL/GenBank/DDBJ whole genome shotgun (WGS) entry which is preliminary data.</text>
</comment>
<feature type="domain" description="PilZ" evidence="2">
    <location>
        <begin position="121"/>
        <end position="201"/>
    </location>
</feature>
<dbReference type="InterPro" id="IPR009875">
    <property type="entry name" value="PilZ_domain"/>
</dbReference>
<sequence length="205" mass="22870">MNVALAQNRPGQTPKPREKRRFQRVSISLLGRYMLPTKQEYPCQVLDISPGGVSFLAPETSLVGDMVIAYIDHVGRVEGRIARLIPNGFAMTIEATARKRDKLASQLTWLANRHVLGLPEDRRHERILPRNPMSRLTLPDGSVQACRLIDLSLSGAAISLQNRPTVGTPVLLGRIRARIVRHLEAGIALEFASIQDPEHIEQQLH</sequence>
<protein>
    <submittedName>
        <fullName evidence="3">Pilus assembly protein PilZ</fullName>
    </submittedName>
</protein>
<dbReference type="Gene3D" id="2.40.10.220">
    <property type="entry name" value="predicted glycosyltransferase like domains"/>
    <property type="match status" value="1"/>
</dbReference>
<dbReference type="Pfam" id="PF07238">
    <property type="entry name" value="PilZ"/>
    <property type="match status" value="2"/>
</dbReference>
<gene>
    <name evidence="3" type="ORF">A4S15_13000</name>
</gene>
<dbReference type="AlphaFoldDB" id="A0A1W9HUJ4"/>
<evidence type="ECO:0000313" key="4">
    <source>
        <dbReference type="Proteomes" id="UP000192872"/>
    </source>
</evidence>
<evidence type="ECO:0000259" key="2">
    <source>
        <dbReference type="Pfam" id="PF07238"/>
    </source>
</evidence>
<dbReference type="RefSeq" id="WP_376801150.1">
    <property type="nucleotide sequence ID" value="NZ_DBNB01000009.1"/>
</dbReference>
<feature type="domain" description="PilZ" evidence="2">
    <location>
        <begin position="18"/>
        <end position="104"/>
    </location>
</feature>
<dbReference type="STRING" id="1827387.A4S15_13000"/>
<accession>A0A1W9HUJ4</accession>
<dbReference type="SUPFAM" id="SSF141371">
    <property type="entry name" value="PilZ domain-like"/>
    <property type="match status" value="2"/>
</dbReference>
<proteinExistence type="predicted"/>
<evidence type="ECO:0000256" key="1">
    <source>
        <dbReference type="SAM" id="MobiDB-lite"/>
    </source>
</evidence>
<dbReference type="Proteomes" id="UP000192872">
    <property type="component" value="Unassembled WGS sequence"/>
</dbReference>
<dbReference type="EMBL" id="LWDL01000023">
    <property type="protein sequence ID" value="OQW50924.1"/>
    <property type="molecule type" value="Genomic_DNA"/>
</dbReference>
<reference evidence="3 4" key="1">
    <citation type="journal article" date="2017" name="Water Res.">
        <title>Comammox in drinking water systems.</title>
        <authorList>
            <person name="Wang Y."/>
            <person name="Ma L."/>
            <person name="Mao Y."/>
            <person name="Jiang X."/>
            <person name="Xia Y."/>
            <person name="Yu K."/>
            <person name="Li B."/>
            <person name="Zhang T."/>
        </authorList>
    </citation>
    <scope>NUCLEOTIDE SEQUENCE [LARGE SCALE GENOMIC DNA]</scope>
    <source>
        <strain evidence="3">SG_bin8</strain>
    </source>
</reference>
<organism evidence="3 4">
    <name type="scientific">Candidatus Raskinella chloraquaticus</name>
    <dbReference type="NCBI Taxonomy" id="1951219"/>
    <lineage>
        <taxon>Bacteria</taxon>
        <taxon>Pseudomonadati</taxon>
        <taxon>Pseudomonadota</taxon>
        <taxon>Alphaproteobacteria</taxon>
        <taxon>Hyphomicrobiales</taxon>
        <taxon>Phreatobacteraceae</taxon>
        <taxon>Candidatus Raskinella</taxon>
    </lineage>
</organism>
<name>A0A1W9HUJ4_9HYPH</name>
<dbReference type="GO" id="GO:0035438">
    <property type="term" value="F:cyclic-di-GMP binding"/>
    <property type="evidence" value="ECO:0007669"/>
    <property type="project" value="InterPro"/>
</dbReference>